<evidence type="ECO:0000259" key="9">
    <source>
        <dbReference type="PROSITE" id="PS51755"/>
    </source>
</evidence>
<feature type="DNA-binding region" description="OmpR/PhoB-type" evidence="7">
    <location>
        <begin position="131"/>
        <end position="230"/>
    </location>
</feature>
<evidence type="ECO:0000259" key="8">
    <source>
        <dbReference type="PROSITE" id="PS50110"/>
    </source>
</evidence>
<sequence length="232" mass="26637">MTSVMVVEDERAIRSFIVLNLKRSGFEVIEAETGEAALDHLKNNDIDIVLLDIMLPGIDGFKVCRKMREYNSEIGIIMLTAKVQEEDKVTGLTIGADDYVSKPFSPVELVARVNSLARRLKVNKKSDEEESNMIKSGPFKLSIKEGRLFKNQTFIDLTPTEFEIIRLLMEHPNESLTRDELLDHVWGQNYVGDTKIVDVNIRRLRRKIEDDPSHPQYVLTHWGRGYMWSGDE</sequence>
<dbReference type="SMART" id="SM00448">
    <property type="entry name" value="REC"/>
    <property type="match status" value="1"/>
</dbReference>
<dbReference type="PANTHER" id="PTHR48111">
    <property type="entry name" value="REGULATOR OF RPOS"/>
    <property type="match status" value="1"/>
</dbReference>
<evidence type="ECO:0000256" key="2">
    <source>
        <dbReference type="ARBA" id="ARBA00023012"/>
    </source>
</evidence>
<dbReference type="InterPro" id="IPR036388">
    <property type="entry name" value="WH-like_DNA-bd_sf"/>
</dbReference>
<dbReference type="InterPro" id="IPR016032">
    <property type="entry name" value="Sig_transdc_resp-reg_C-effctor"/>
</dbReference>
<keyword evidence="5" id="KW-0804">Transcription</keyword>
<dbReference type="SUPFAM" id="SSF46894">
    <property type="entry name" value="C-terminal effector domain of the bipartite response regulators"/>
    <property type="match status" value="1"/>
</dbReference>
<keyword evidence="11" id="KW-1185">Reference proteome</keyword>
<evidence type="ECO:0000256" key="3">
    <source>
        <dbReference type="ARBA" id="ARBA00023015"/>
    </source>
</evidence>
<protein>
    <submittedName>
        <fullName evidence="10">DNA-binding response OmpR family regulator</fullName>
    </submittedName>
</protein>
<feature type="domain" description="Response regulatory" evidence="8">
    <location>
        <begin position="3"/>
        <end position="117"/>
    </location>
</feature>
<dbReference type="CDD" id="cd00383">
    <property type="entry name" value="trans_reg_C"/>
    <property type="match status" value="1"/>
</dbReference>
<feature type="modified residue" description="4-aspartylphosphate" evidence="6">
    <location>
        <position position="52"/>
    </location>
</feature>
<dbReference type="RefSeq" id="WP_205003677.1">
    <property type="nucleotide sequence ID" value="NZ_JAFBER010000011.1"/>
</dbReference>
<reference evidence="10 11" key="1">
    <citation type="submission" date="2021-01" db="EMBL/GenBank/DDBJ databases">
        <title>Genomic Encyclopedia of Type Strains, Phase IV (KMG-IV): sequencing the most valuable type-strain genomes for metagenomic binning, comparative biology and taxonomic classification.</title>
        <authorList>
            <person name="Goeker M."/>
        </authorList>
    </citation>
    <scope>NUCLEOTIDE SEQUENCE [LARGE SCALE GENOMIC DNA]</scope>
    <source>
        <strain evidence="10 11">DSM 28236</strain>
    </source>
</reference>
<dbReference type="CDD" id="cd17574">
    <property type="entry name" value="REC_OmpR"/>
    <property type="match status" value="1"/>
</dbReference>
<dbReference type="SUPFAM" id="SSF52172">
    <property type="entry name" value="CheY-like"/>
    <property type="match status" value="1"/>
</dbReference>
<evidence type="ECO:0000256" key="6">
    <source>
        <dbReference type="PROSITE-ProRule" id="PRU00169"/>
    </source>
</evidence>
<dbReference type="EMBL" id="JAFBER010000011">
    <property type="protein sequence ID" value="MBM7645762.1"/>
    <property type="molecule type" value="Genomic_DNA"/>
</dbReference>
<dbReference type="InterPro" id="IPR039420">
    <property type="entry name" value="WalR-like"/>
</dbReference>
<keyword evidence="1 6" id="KW-0597">Phosphoprotein</keyword>
<evidence type="ECO:0000256" key="7">
    <source>
        <dbReference type="PROSITE-ProRule" id="PRU01091"/>
    </source>
</evidence>
<dbReference type="Gene3D" id="3.40.50.2300">
    <property type="match status" value="1"/>
</dbReference>
<keyword evidence="2" id="KW-0902">Two-component regulatory system</keyword>
<dbReference type="Pfam" id="PF00072">
    <property type="entry name" value="Response_reg"/>
    <property type="match status" value="1"/>
</dbReference>
<dbReference type="PROSITE" id="PS51755">
    <property type="entry name" value="OMPR_PHOB"/>
    <property type="match status" value="1"/>
</dbReference>
<dbReference type="GO" id="GO:0003677">
    <property type="term" value="F:DNA binding"/>
    <property type="evidence" value="ECO:0007669"/>
    <property type="project" value="UniProtKB-KW"/>
</dbReference>
<organism evidence="10 11">
    <name type="scientific">Scopulibacillus daqui</name>
    <dbReference type="NCBI Taxonomy" id="1469162"/>
    <lineage>
        <taxon>Bacteria</taxon>
        <taxon>Bacillati</taxon>
        <taxon>Bacillota</taxon>
        <taxon>Bacilli</taxon>
        <taxon>Bacillales</taxon>
        <taxon>Sporolactobacillaceae</taxon>
        <taxon>Scopulibacillus</taxon>
    </lineage>
</organism>
<keyword evidence="4 7" id="KW-0238">DNA-binding</keyword>
<evidence type="ECO:0000313" key="10">
    <source>
        <dbReference type="EMBL" id="MBM7645762.1"/>
    </source>
</evidence>
<dbReference type="PROSITE" id="PS50110">
    <property type="entry name" value="RESPONSE_REGULATORY"/>
    <property type="match status" value="1"/>
</dbReference>
<evidence type="ECO:0000256" key="4">
    <source>
        <dbReference type="ARBA" id="ARBA00023125"/>
    </source>
</evidence>
<evidence type="ECO:0000256" key="5">
    <source>
        <dbReference type="ARBA" id="ARBA00023163"/>
    </source>
</evidence>
<dbReference type="InterPro" id="IPR001789">
    <property type="entry name" value="Sig_transdc_resp-reg_receiver"/>
</dbReference>
<dbReference type="InterPro" id="IPR001867">
    <property type="entry name" value="OmpR/PhoB-type_DNA-bd"/>
</dbReference>
<dbReference type="Gene3D" id="1.10.10.10">
    <property type="entry name" value="Winged helix-like DNA-binding domain superfamily/Winged helix DNA-binding domain"/>
    <property type="match status" value="1"/>
</dbReference>
<proteinExistence type="predicted"/>
<keyword evidence="3" id="KW-0805">Transcription regulation</keyword>
<evidence type="ECO:0000256" key="1">
    <source>
        <dbReference type="ARBA" id="ARBA00022553"/>
    </source>
</evidence>
<name>A0ABS2Q0E4_9BACL</name>
<dbReference type="Gene3D" id="6.10.250.690">
    <property type="match status" value="1"/>
</dbReference>
<accession>A0ABS2Q0E4</accession>
<dbReference type="Pfam" id="PF00486">
    <property type="entry name" value="Trans_reg_C"/>
    <property type="match status" value="1"/>
</dbReference>
<feature type="domain" description="OmpR/PhoB-type" evidence="9">
    <location>
        <begin position="131"/>
        <end position="230"/>
    </location>
</feature>
<dbReference type="InterPro" id="IPR011006">
    <property type="entry name" value="CheY-like_superfamily"/>
</dbReference>
<dbReference type="SMART" id="SM00862">
    <property type="entry name" value="Trans_reg_C"/>
    <property type="match status" value="1"/>
</dbReference>
<dbReference type="Proteomes" id="UP000808914">
    <property type="component" value="Unassembled WGS sequence"/>
</dbReference>
<dbReference type="PANTHER" id="PTHR48111:SF54">
    <property type="entry name" value="STAGE 0 SPORULATION PROTEIN A HOMOLOG"/>
    <property type="match status" value="1"/>
</dbReference>
<comment type="caution">
    <text evidence="10">The sequence shown here is derived from an EMBL/GenBank/DDBJ whole genome shotgun (WGS) entry which is preliminary data.</text>
</comment>
<gene>
    <name evidence="10" type="ORF">JOD45_001981</name>
</gene>
<evidence type="ECO:0000313" key="11">
    <source>
        <dbReference type="Proteomes" id="UP000808914"/>
    </source>
</evidence>